<name>A0ABW1V0I8_9BACL</name>
<gene>
    <name evidence="2" type="ORF">ACFP56_06395</name>
</gene>
<evidence type="ECO:0008006" key="4">
    <source>
        <dbReference type="Google" id="ProtNLM"/>
    </source>
</evidence>
<evidence type="ECO:0000313" key="2">
    <source>
        <dbReference type="EMBL" id="MFC6332247.1"/>
    </source>
</evidence>
<dbReference type="RefSeq" id="WP_379232409.1">
    <property type="nucleotide sequence ID" value="NZ_JBHSTE010000002.1"/>
</dbReference>
<dbReference type="Gene3D" id="1.25.40.10">
    <property type="entry name" value="Tetratricopeptide repeat domain"/>
    <property type="match status" value="1"/>
</dbReference>
<keyword evidence="1" id="KW-0802">TPR repeat</keyword>
<feature type="repeat" description="TPR" evidence="1">
    <location>
        <begin position="217"/>
        <end position="250"/>
    </location>
</feature>
<dbReference type="EMBL" id="JBHSTE010000002">
    <property type="protein sequence ID" value="MFC6332247.1"/>
    <property type="molecule type" value="Genomic_DNA"/>
</dbReference>
<protein>
    <recommendedName>
        <fullName evidence="4">Tetratricopeptide repeat protein</fullName>
    </recommendedName>
</protein>
<evidence type="ECO:0000313" key="3">
    <source>
        <dbReference type="Proteomes" id="UP001596233"/>
    </source>
</evidence>
<comment type="caution">
    <text evidence="2">The sequence shown here is derived from an EMBL/GenBank/DDBJ whole genome shotgun (WGS) entry which is preliminary data.</text>
</comment>
<organism evidence="2 3">
    <name type="scientific">Paenibacillus septentrionalis</name>
    <dbReference type="NCBI Taxonomy" id="429342"/>
    <lineage>
        <taxon>Bacteria</taxon>
        <taxon>Bacillati</taxon>
        <taxon>Bacillota</taxon>
        <taxon>Bacilli</taxon>
        <taxon>Bacillales</taxon>
        <taxon>Paenibacillaceae</taxon>
        <taxon>Paenibacillus</taxon>
    </lineage>
</organism>
<dbReference type="PROSITE" id="PS50005">
    <property type="entry name" value="TPR"/>
    <property type="match status" value="1"/>
</dbReference>
<dbReference type="SUPFAM" id="SSF48452">
    <property type="entry name" value="TPR-like"/>
    <property type="match status" value="1"/>
</dbReference>
<keyword evidence="3" id="KW-1185">Reference proteome</keyword>
<accession>A0ABW1V0I8</accession>
<reference evidence="3" key="1">
    <citation type="journal article" date="2019" name="Int. J. Syst. Evol. Microbiol.">
        <title>The Global Catalogue of Microorganisms (GCM) 10K type strain sequencing project: providing services to taxonomists for standard genome sequencing and annotation.</title>
        <authorList>
            <consortium name="The Broad Institute Genomics Platform"/>
            <consortium name="The Broad Institute Genome Sequencing Center for Infectious Disease"/>
            <person name="Wu L."/>
            <person name="Ma J."/>
        </authorList>
    </citation>
    <scope>NUCLEOTIDE SEQUENCE [LARGE SCALE GENOMIC DNA]</scope>
    <source>
        <strain evidence="3">PCU 280</strain>
    </source>
</reference>
<dbReference type="Proteomes" id="UP001596233">
    <property type="component" value="Unassembled WGS sequence"/>
</dbReference>
<sequence length="279" mass="32657">MINELFSSMHELLDHITDNYQDADEEQREEYCYRIQQLKETNDKILDHYVTVEEKLACFFEMYREVKEHEALEGEQGHVSAKSPTSQLLSEEQQVHRLQQIIHEAMKSIQTIEETQSQSESKVYSIDEGQDVILCNECDLFVSSEHEFALDQAQGYYKLFMFSEAASILQMIIAEEPECNIARLYYGMSLMHLRNWSEAQRQFQLLTVLSDFPKWLALSYNALGCIQAIKLNMNEAEQLFKKAYQLYPQFEDPLKNLQSCRQSPKQLSLYFGSTELCCM</sequence>
<dbReference type="InterPro" id="IPR011990">
    <property type="entry name" value="TPR-like_helical_dom_sf"/>
</dbReference>
<proteinExistence type="predicted"/>
<dbReference type="InterPro" id="IPR019734">
    <property type="entry name" value="TPR_rpt"/>
</dbReference>
<evidence type="ECO:0000256" key="1">
    <source>
        <dbReference type="PROSITE-ProRule" id="PRU00339"/>
    </source>
</evidence>